<feature type="domain" description="XPA C-terminal" evidence="10">
    <location>
        <begin position="93"/>
        <end position="143"/>
    </location>
</feature>
<dbReference type="Gene3D" id="3.90.530.10">
    <property type="entry name" value="XPA C-terminal domain"/>
    <property type="match status" value="1"/>
</dbReference>
<dbReference type="GO" id="GO:0000715">
    <property type="term" value="P:nucleotide-excision repair, DNA damage recognition"/>
    <property type="evidence" value="ECO:0007669"/>
    <property type="project" value="TreeGrafter"/>
</dbReference>
<dbReference type="GO" id="GO:1901255">
    <property type="term" value="P:nucleotide-excision repair involved in interstrand cross-link repair"/>
    <property type="evidence" value="ECO:0007669"/>
    <property type="project" value="TreeGrafter"/>
</dbReference>
<dbReference type="GO" id="GO:0070914">
    <property type="term" value="P:UV-damage excision repair"/>
    <property type="evidence" value="ECO:0007669"/>
    <property type="project" value="TreeGrafter"/>
</dbReference>
<dbReference type="EMBL" id="CATQJA010002679">
    <property type="protein sequence ID" value="CAJ0584080.1"/>
    <property type="molecule type" value="Genomic_DNA"/>
</dbReference>
<evidence type="ECO:0000256" key="1">
    <source>
        <dbReference type="ARBA" id="ARBA00004123"/>
    </source>
</evidence>
<dbReference type="InterPro" id="IPR037129">
    <property type="entry name" value="XPA_sf"/>
</dbReference>
<dbReference type="InterPro" id="IPR009061">
    <property type="entry name" value="DNA-bd_dom_put_sf"/>
</dbReference>
<dbReference type="SUPFAM" id="SSF57716">
    <property type="entry name" value="Glucocorticoid receptor-like (DNA-binding domain)"/>
    <property type="match status" value="1"/>
</dbReference>
<keyword evidence="5" id="KW-0863">Zinc-finger</keyword>
<dbReference type="NCBIfam" id="TIGR00598">
    <property type="entry name" value="rad14"/>
    <property type="match status" value="1"/>
</dbReference>
<evidence type="ECO:0000256" key="9">
    <source>
        <dbReference type="ARBA" id="ARBA00023242"/>
    </source>
</evidence>
<dbReference type="AlphaFoldDB" id="A0AA36DCW2"/>
<dbReference type="GO" id="GO:0000110">
    <property type="term" value="C:nucleotide-excision repair factor 1 complex"/>
    <property type="evidence" value="ECO:0007669"/>
    <property type="project" value="TreeGrafter"/>
</dbReference>
<evidence type="ECO:0000256" key="7">
    <source>
        <dbReference type="ARBA" id="ARBA00023125"/>
    </source>
</evidence>
<sequence length="234" mass="27172">MSKRKSEVPLVEQLYKKNLGSFEASGGFCDDDDQVAERREEIAQKRQRRIDARAPSIPLDDCQLCQKPIIESFLWDRFRHPVCDGCRDDMDAHKLISRTDALNTYLLKPPDLDLRKPALRYIARKNPHNPRYGDMKLYLGCQVIDRMLEVHGSYEGLEDAKKLREDKRTVKNERNFEKKLKDMRKQIRGAGKNIVVTKKAHIHAFGDEIEVDAAAGEWKRECAECGYTETFEKM</sequence>
<dbReference type="InterPro" id="IPR022652">
    <property type="entry name" value="Znf_XPA_CS"/>
</dbReference>
<evidence type="ECO:0000313" key="12">
    <source>
        <dbReference type="Proteomes" id="UP001177023"/>
    </source>
</evidence>
<keyword evidence="4" id="KW-0227">DNA damage</keyword>
<comment type="similarity">
    <text evidence="2">Belongs to the XPA family.</text>
</comment>
<evidence type="ECO:0000256" key="5">
    <source>
        <dbReference type="ARBA" id="ARBA00022771"/>
    </source>
</evidence>
<dbReference type="Pfam" id="PF01286">
    <property type="entry name" value="XPA_N"/>
    <property type="match status" value="1"/>
</dbReference>
<keyword evidence="12" id="KW-1185">Reference proteome</keyword>
<name>A0AA36DCW2_9BILA</name>
<evidence type="ECO:0000256" key="3">
    <source>
        <dbReference type="ARBA" id="ARBA00022723"/>
    </source>
</evidence>
<evidence type="ECO:0000259" key="10">
    <source>
        <dbReference type="Pfam" id="PF05181"/>
    </source>
</evidence>
<dbReference type="SUPFAM" id="SSF46955">
    <property type="entry name" value="Putative DNA-binding domain"/>
    <property type="match status" value="1"/>
</dbReference>
<dbReference type="Pfam" id="PF05181">
    <property type="entry name" value="XPA_C"/>
    <property type="match status" value="1"/>
</dbReference>
<evidence type="ECO:0000256" key="8">
    <source>
        <dbReference type="ARBA" id="ARBA00023204"/>
    </source>
</evidence>
<reference evidence="11" key="1">
    <citation type="submission" date="2023-06" db="EMBL/GenBank/DDBJ databases">
        <authorList>
            <person name="Delattre M."/>
        </authorList>
    </citation>
    <scope>NUCLEOTIDE SEQUENCE</scope>
    <source>
        <strain evidence="11">AF72</strain>
    </source>
</reference>
<evidence type="ECO:0000256" key="6">
    <source>
        <dbReference type="ARBA" id="ARBA00022833"/>
    </source>
</evidence>
<evidence type="ECO:0000313" key="11">
    <source>
        <dbReference type="EMBL" id="CAJ0584080.1"/>
    </source>
</evidence>
<dbReference type="GO" id="GO:0008270">
    <property type="term" value="F:zinc ion binding"/>
    <property type="evidence" value="ECO:0007669"/>
    <property type="project" value="UniProtKB-KW"/>
</dbReference>
<comment type="caution">
    <text evidence="11">The sequence shown here is derived from an EMBL/GenBank/DDBJ whole genome shotgun (WGS) entry which is preliminary data.</text>
</comment>
<keyword evidence="6" id="KW-0862">Zinc</keyword>
<keyword evidence="8" id="KW-0234">DNA repair</keyword>
<feature type="non-terminal residue" evidence="11">
    <location>
        <position position="1"/>
    </location>
</feature>
<evidence type="ECO:0000256" key="2">
    <source>
        <dbReference type="ARBA" id="ARBA00005548"/>
    </source>
</evidence>
<dbReference type="GO" id="GO:0006284">
    <property type="term" value="P:base-excision repair"/>
    <property type="evidence" value="ECO:0007669"/>
    <property type="project" value="TreeGrafter"/>
</dbReference>
<comment type="subcellular location">
    <subcellularLocation>
        <location evidence="1">Nucleus</location>
    </subcellularLocation>
</comment>
<dbReference type="PANTHER" id="PTHR10142">
    <property type="entry name" value="DNA REPAIR PROTEIN COMPLEMENTING XP-A CELLS"/>
    <property type="match status" value="1"/>
</dbReference>
<gene>
    <name evidence="11" type="ORF">MSPICULIGERA_LOCUS22146</name>
</gene>
<dbReference type="PANTHER" id="PTHR10142:SF0">
    <property type="entry name" value="DNA REPAIR PROTEIN COMPLEMENTING XP-A CELLS"/>
    <property type="match status" value="1"/>
</dbReference>
<keyword evidence="7" id="KW-0238">DNA-binding</keyword>
<protein>
    <recommendedName>
        <fullName evidence="10">XPA C-terminal domain-containing protein</fullName>
    </recommendedName>
</protein>
<dbReference type="InterPro" id="IPR022656">
    <property type="entry name" value="XPA_C"/>
</dbReference>
<proteinExistence type="inferred from homology"/>
<dbReference type="Proteomes" id="UP001177023">
    <property type="component" value="Unassembled WGS sequence"/>
</dbReference>
<keyword evidence="3" id="KW-0479">Metal-binding</keyword>
<dbReference type="GO" id="GO:0003684">
    <property type="term" value="F:damaged DNA binding"/>
    <property type="evidence" value="ECO:0007669"/>
    <property type="project" value="InterPro"/>
</dbReference>
<keyword evidence="9" id="KW-0539">Nucleus</keyword>
<organism evidence="11 12">
    <name type="scientific">Mesorhabditis spiculigera</name>
    <dbReference type="NCBI Taxonomy" id="96644"/>
    <lineage>
        <taxon>Eukaryota</taxon>
        <taxon>Metazoa</taxon>
        <taxon>Ecdysozoa</taxon>
        <taxon>Nematoda</taxon>
        <taxon>Chromadorea</taxon>
        <taxon>Rhabditida</taxon>
        <taxon>Rhabditina</taxon>
        <taxon>Rhabditomorpha</taxon>
        <taxon>Rhabditoidea</taxon>
        <taxon>Rhabditidae</taxon>
        <taxon>Mesorhabditinae</taxon>
        <taxon>Mesorhabditis</taxon>
    </lineage>
</organism>
<evidence type="ECO:0000256" key="4">
    <source>
        <dbReference type="ARBA" id="ARBA00022763"/>
    </source>
</evidence>
<accession>A0AA36DCW2</accession>
<dbReference type="InterPro" id="IPR000465">
    <property type="entry name" value="XPA/RAD14"/>
</dbReference>